<organism evidence="2 3">
    <name type="scientific">Raoultella terrigena</name>
    <name type="common">Klebsiella terrigena</name>
    <dbReference type="NCBI Taxonomy" id="577"/>
    <lineage>
        <taxon>Bacteria</taxon>
        <taxon>Pseudomonadati</taxon>
        <taxon>Pseudomonadota</taxon>
        <taxon>Gammaproteobacteria</taxon>
        <taxon>Enterobacterales</taxon>
        <taxon>Enterobacteriaceae</taxon>
        <taxon>Klebsiella/Raoultella group</taxon>
        <taxon>Raoultella</taxon>
    </lineage>
</organism>
<evidence type="ECO:0000313" key="2">
    <source>
        <dbReference type="EMBL" id="VFS79642.1"/>
    </source>
</evidence>
<name>A0A485C622_RAOTE</name>
<evidence type="ECO:0000313" key="3">
    <source>
        <dbReference type="Proteomes" id="UP000332594"/>
    </source>
</evidence>
<dbReference type="GO" id="GO:0008137">
    <property type="term" value="F:NADH dehydrogenase (ubiquinone) activity"/>
    <property type="evidence" value="ECO:0007669"/>
    <property type="project" value="InterPro"/>
</dbReference>
<dbReference type="GO" id="GO:0048039">
    <property type="term" value="F:ubiquinone binding"/>
    <property type="evidence" value="ECO:0007669"/>
    <property type="project" value="TreeGrafter"/>
</dbReference>
<dbReference type="GO" id="GO:0042773">
    <property type="term" value="P:ATP synthesis coupled electron transport"/>
    <property type="evidence" value="ECO:0007669"/>
    <property type="project" value="InterPro"/>
</dbReference>
<reference evidence="2 3" key="1">
    <citation type="submission" date="2019-03" db="EMBL/GenBank/DDBJ databases">
        <authorList>
            <consortium name="Pathogen Informatics"/>
        </authorList>
    </citation>
    <scope>NUCLEOTIDE SEQUENCE [LARGE SCALE GENOMIC DNA]</scope>
    <source>
        <strain evidence="2 3">NCTC13038</strain>
    </source>
</reference>
<evidence type="ECO:0000256" key="1">
    <source>
        <dbReference type="SAM" id="Phobius"/>
    </source>
</evidence>
<gene>
    <name evidence="2" type="primary">nuoM_1</name>
    <name evidence="2" type="ORF">NCTC13038_04087</name>
</gene>
<dbReference type="GO" id="GO:0003954">
    <property type="term" value="F:NADH dehydrogenase activity"/>
    <property type="evidence" value="ECO:0007669"/>
    <property type="project" value="TreeGrafter"/>
</dbReference>
<dbReference type="PANTHER" id="PTHR43507">
    <property type="entry name" value="NADH-UBIQUINONE OXIDOREDUCTASE CHAIN 4"/>
    <property type="match status" value="1"/>
</dbReference>
<proteinExistence type="predicted"/>
<keyword evidence="2" id="KW-0560">Oxidoreductase</keyword>
<dbReference type="InterPro" id="IPR003918">
    <property type="entry name" value="NADH_UbQ_OxRdtase"/>
</dbReference>
<accession>A0A485C622</accession>
<keyword evidence="1" id="KW-0812">Transmembrane</keyword>
<dbReference type="PANTHER" id="PTHR43507:SF1">
    <property type="entry name" value="NADH-UBIQUINONE OXIDOREDUCTASE CHAIN 4"/>
    <property type="match status" value="1"/>
</dbReference>
<dbReference type="EMBL" id="CAADJG010000002">
    <property type="protein sequence ID" value="VFS79642.1"/>
    <property type="molecule type" value="Genomic_DNA"/>
</dbReference>
<dbReference type="AlphaFoldDB" id="A0A485C622"/>
<sequence>MFFAVATLGMPGTGNFVGEFMILFGSYKVVPVITVISTFGLVFASVYSLAMLHRAYFGKAKSEIAAKELPGMSLRRAVDCSAAGGSAGAAGLLPAADSGHLTCCDEQHSAVVC</sequence>
<feature type="transmembrane region" description="Helical" evidence="1">
    <location>
        <begin position="29"/>
        <end position="52"/>
    </location>
</feature>
<keyword evidence="1" id="KW-0472">Membrane</keyword>
<dbReference type="GO" id="GO:0015990">
    <property type="term" value="P:electron transport coupled proton transport"/>
    <property type="evidence" value="ECO:0007669"/>
    <property type="project" value="TreeGrafter"/>
</dbReference>
<keyword evidence="1" id="KW-1133">Transmembrane helix</keyword>
<protein>
    <submittedName>
        <fullName evidence="2">NADH-quinone oxidoreductase subunit M</fullName>
        <ecNumber evidence="2">1.6.99.5</ecNumber>
    </submittedName>
</protein>
<dbReference type="EC" id="1.6.99.5" evidence="2"/>
<dbReference type="Proteomes" id="UP000332594">
    <property type="component" value="Unassembled WGS sequence"/>
</dbReference>